<dbReference type="Pfam" id="PF03551">
    <property type="entry name" value="PadR"/>
    <property type="match status" value="1"/>
</dbReference>
<evidence type="ECO:0000259" key="1">
    <source>
        <dbReference type="Pfam" id="PF03551"/>
    </source>
</evidence>
<dbReference type="SUPFAM" id="SSF46785">
    <property type="entry name" value="Winged helix' DNA-binding domain"/>
    <property type="match status" value="1"/>
</dbReference>
<gene>
    <name evidence="2" type="ORF">Cflav_PD3634</name>
</gene>
<dbReference type="InterPro" id="IPR036388">
    <property type="entry name" value="WH-like_DNA-bd_sf"/>
</dbReference>
<dbReference type="EMBL" id="ABOX02000014">
    <property type="protein sequence ID" value="EEF60776.1"/>
    <property type="molecule type" value="Genomic_DNA"/>
</dbReference>
<reference evidence="2 3" key="1">
    <citation type="journal article" date="2011" name="J. Bacteriol.">
        <title>Genome sequence of 'Pedosphaera parvula' Ellin514, an aerobic Verrucomicrobial isolate from pasture soil.</title>
        <authorList>
            <person name="Kant R."/>
            <person name="van Passel M.W."/>
            <person name="Sangwan P."/>
            <person name="Palva A."/>
            <person name="Lucas S."/>
            <person name="Copeland A."/>
            <person name="Lapidus A."/>
            <person name="Glavina Del Rio T."/>
            <person name="Dalin E."/>
            <person name="Tice H."/>
            <person name="Bruce D."/>
            <person name="Goodwin L."/>
            <person name="Pitluck S."/>
            <person name="Chertkov O."/>
            <person name="Larimer F.W."/>
            <person name="Land M.L."/>
            <person name="Hauser L."/>
            <person name="Brettin T.S."/>
            <person name="Detter J.C."/>
            <person name="Han S."/>
            <person name="de Vos W.M."/>
            <person name="Janssen P.H."/>
            <person name="Smidt H."/>
        </authorList>
    </citation>
    <scope>NUCLEOTIDE SEQUENCE [LARGE SCALE GENOMIC DNA]</scope>
    <source>
        <strain evidence="2 3">Ellin514</strain>
    </source>
</reference>
<dbReference type="OrthoDB" id="9808017at2"/>
<proteinExistence type="predicted"/>
<name>B9XHE1_PEDPL</name>
<evidence type="ECO:0000313" key="3">
    <source>
        <dbReference type="Proteomes" id="UP000003688"/>
    </source>
</evidence>
<dbReference type="InterPro" id="IPR036390">
    <property type="entry name" value="WH_DNA-bd_sf"/>
</dbReference>
<comment type="caution">
    <text evidence="2">The sequence shown here is derived from an EMBL/GenBank/DDBJ whole genome shotgun (WGS) entry which is preliminary data.</text>
</comment>
<feature type="domain" description="Transcription regulator PadR N-terminal" evidence="1">
    <location>
        <begin position="15"/>
        <end position="89"/>
    </location>
</feature>
<dbReference type="STRING" id="320771.Cflav_PD3634"/>
<dbReference type="PANTHER" id="PTHR33169:SF14">
    <property type="entry name" value="TRANSCRIPTIONAL REGULATOR RV3488"/>
    <property type="match status" value="1"/>
</dbReference>
<protein>
    <submittedName>
        <fullName evidence="2">Transcriptional regulator, PadR-like family</fullName>
    </submittedName>
</protein>
<dbReference type="InterPro" id="IPR005149">
    <property type="entry name" value="Tscrpt_reg_PadR_N"/>
</dbReference>
<evidence type="ECO:0000313" key="2">
    <source>
        <dbReference type="EMBL" id="EEF60776.1"/>
    </source>
</evidence>
<dbReference type="AlphaFoldDB" id="B9XHE1"/>
<sequence length="112" mass="13004">MLSKELVAASTTTLILSILSEGDCYGYALIQRVQELSDGEILWSEGMLYPVLHWMEKEKLIESEWREGDLGRKRKYYRLCKAGTKALQQEQKQWMTVHSTLIKLWNPKPSSI</sequence>
<organism evidence="2 3">
    <name type="scientific">Pedosphaera parvula (strain Ellin514)</name>
    <dbReference type="NCBI Taxonomy" id="320771"/>
    <lineage>
        <taxon>Bacteria</taxon>
        <taxon>Pseudomonadati</taxon>
        <taxon>Verrucomicrobiota</taxon>
        <taxon>Pedosphaerae</taxon>
        <taxon>Pedosphaerales</taxon>
        <taxon>Pedosphaeraceae</taxon>
        <taxon>Pedosphaera</taxon>
    </lineage>
</organism>
<dbReference type="Gene3D" id="1.10.10.10">
    <property type="entry name" value="Winged helix-like DNA-binding domain superfamily/Winged helix DNA-binding domain"/>
    <property type="match status" value="1"/>
</dbReference>
<keyword evidence="3" id="KW-1185">Reference proteome</keyword>
<dbReference type="RefSeq" id="WP_007415235.1">
    <property type="nucleotide sequence ID" value="NZ_ABOX02000014.1"/>
</dbReference>
<dbReference type="Proteomes" id="UP000003688">
    <property type="component" value="Unassembled WGS sequence"/>
</dbReference>
<accession>B9XHE1</accession>
<dbReference type="PANTHER" id="PTHR33169">
    <property type="entry name" value="PADR-FAMILY TRANSCRIPTIONAL REGULATOR"/>
    <property type="match status" value="1"/>
</dbReference>
<dbReference type="InterPro" id="IPR052509">
    <property type="entry name" value="Metal_resp_DNA-bind_regulator"/>
</dbReference>